<dbReference type="Gene3D" id="1.20.1250.20">
    <property type="entry name" value="MFS general substrate transporter like domains"/>
    <property type="match status" value="1"/>
</dbReference>
<keyword evidence="11" id="KW-1185">Reference proteome</keyword>
<dbReference type="EMBL" id="SKBQ01000091">
    <property type="protein sequence ID" value="TPX07297.1"/>
    <property type="molecule type" value="Genomic_DNA"/>
</dbReference>
<evidence type="ECO:0000256" key="2">
    <source>
        <dbReference type="ARBA" id="ARBA00007520"/>
    </source>
</evidence>
<dbReference type="GO" id="GO:0005886">
    <property type="term" value="C:plasma membrane"/>
    <property type="evidence" value="ECO:0007669"/>
    <property type="project" value="TreeGrafter"/>
</dbReference>
<evidence type="ECO:0000256" key="4">
    <source>
        <dbReference type="ARBA" id="ARBA00022692"/>
    </source>
</evidence>
<evidence type="ECO:0000313" key="11">
    <source>
        <dbReference type="Proteomes" id="UP000319257"/>
    </source>
</evidence>
<proteinExistence type="inferred from homology"/>
<dbReference type="PANTHER" id="PTHR23501">
    <property type="entry name" value="MAJOR FACILITATOR SUPERFAMILY"/>
    <property type="match status" value="1"/>
</dbReference>
<organism evidence="10 11">
    <name type="scientific">Thyridium curvatum</name>
    <dbReference type="NCBI Taxonomy" id="1093900"/>
    <lineage>
        <taxon>Eukaryota</taxon>
        <taxon>Fungi</taxon>
        <taxon>Dikarya</taxon>
        <taxon>Ascomycota</taxon>
        <taxon>Pezizomycotina</taxon>
        <taxon>Sordariomycetes</taxon>
        <taxon>Sordariomycetidae</taxon>
        <taxon>Thyridiales</taxon>
        <taxon>Thyridiaceae</taxon>
        <taxon>Thyridium</taxon>
    </lineage>
</organism>
<dbReference type="OrthoDB" id="10021397at2759"/>
<name>A0A507AK29_9PEZI</name>
<feature type="transmembrane region" description="Helical" evidence="8">
    <location>
        <begin position="362"/>
        <end position="383"/>
    </location>
</feature>
<feature type="transmembrane region" description="Helical" evidence="8">
    <location>
        <begin position="529"/>
        <end position="551"/>
    </location>
</feature>
<keyword evidence="3" id="KW-0813">Transport</keyword>
<feature type="transmembrane region" description="Helical" evidence="8">
    <location>
        <begin position="285"/>
        <end position="307"/>
    </location>
</feature>
<feature type="transmembrane region" description="Helical" evidence="8">
    <location>
        <begin position="423"/>
        <end position="444"/>
    </location>
</feature>
<feature type="transmembrane region" description="Helical" evidence="8">
    <location>
        <begin position="390"/>
        <end position="411"/>
    </location>
</feature>
<dbReference type="PANTHER" id="PTHR23501:SF12">
    <property type="entry name" value="MAJOR FACILITATOR SUPERFAMILY (MFS) PROFILE DOMAIN-CONTAINING PROTEIN-RELATED"/>
    <property type="match status" value="1"/>
</dbReference>
<feature type="transmembrane region" description="Helical" evidence="8">
    <location>
        <begin position="56"/>
        <end position="76"/>
    </location>
</feature>
<dbReference type="InterPro" id="IPR036259">
    <property type="entry name" value="MFS_trans_sf"/>
</dbReference>
<dbReference type="InParanoid" id="A0A507AK29"/>
<dbReference type="GO" id="GO:0022857">
    <property type="term" value="F:transmembrane transporter activity"/>
    <property type="evidence" value="ECO:0007669"/>
    <property type="project" value="InterPro"/>
</dbReference>
<feature type="region of interest" description="Disordered" evidence="7">
    <location>
        <begin position="1"/>
        <end position="41"/>
    </location>
</feature>
<evidence type="ECO:0000256" key="6">
    <source>
        <dbReference type="ARBA" id="ARBA00023136"/>
    </source>
</evidence>
<feature type="transmembrane region" description="Helical" evidence="8">
    <location>
        <begin position="96"/>
        <end position="116"/>
    </location>
</feature>
<evidence type="ECO:0000256" key="5">
    <source>
        <dbReference type="ARBA" id="ARBA00022989"/>
    </source>
</evidence>
<evidence type="ECO:0000256" key="1">
    <source>
        <dbReference type="ARBA" id="ARBA00004141"/>
    </source>
</evidence>
<dbReference type="RefSeq" id="XP_030989008.1">
    <property type="nucleotide sequence ID" value="XM_031133452.1"/>
</dbReference>
<evidence type="ECO:0000256" key="3">
    <source>
        <dbReference type="ARBA" id="ARBA00022448"/>
    </source>
</evidence>
<dbReference type="AlphaFoldDB" id="A0A507AK29"/>
<dbReference type="PROSITE" id="PS50850">
    <property type="entry name" value="MFS"/>
    <property type="match status" value="1"/>
</dbReference>
<keyword evidence="5 8" id="KW-1133">Transmembrane helix</keyword>
<feature type="transmembrane region" description="Helical" evidence="8">
    <location>
        <begin position="456"/>
        <end position="477"/>
    </location>
</feature>
<comment type="similarity">
    <text evidence="2">Belongs to the major facilitator superfamily. TCR/Tet family.</text>
</comment>
<evidence type="ECO:0000256" key="7">
    <source>
        <dbReference type="SAM" id="MobiDB-lite"/>
    </source>
</evidence>
<feature type="transmembrane region" description="Helical" evidence="8">
    <location>
        <begin position="182"/>
        <end position="207"/>
    </location>
</feature>
<dbReference type="Proteomes" id="UP000319257">
    <property type="component" value="Unassembled WGS sequence"/>
</dbReference>
<feature type="transmembrane region" description="Helical" evidence="8">
    <location>
        <begin position="149"/>
        <end position="170"/>
    </location>
</feature>
<gene>
    <name evidence="10" type="ORF">E0L32_010794</name>
</gene>
<dbReference type="SUPFAM" id="SSF103473">
    <property type="entry name" value="MFS general substrate transporter"/>
    <property type="match status" value="1"/>
</dbReference>
<evidence type="ECO:0000313" key="10">
    <source>
        <dbReference type="EMBL" id="TPX07297.1"/>
    </source>
</evidence>
<feature type="domain" description="Major facilitator superfamily (MFS) profile" evidence="9">
    <location>
        <begin position="59"/>
        <end position="556"/>
    </location>
</feature>
<feature type="transmembrane region" description="Helical" evidence="8">
    <location>
        <begin position="213"/>
        <end position="232"/>
    </location>
</feature>
<dbReference type="InterPro" id="IPR020846">
    <property type="entry name" value="MFS_dom"/>
</dbReference>
<reference evidence="10 11" key="1">
    <citation type="submission" date="2019-06" db="EMBL/GenBank/DDBJ databases">
        <title>Draft genome sequence of the filamentous fungus Phialemoniopsis curvata isolated from diesel fuel.</title>
        <authorList>
            <person name="Varaljay V.A."/>
            <person name="Lyon W.J."/>
            <person name="Crouch A.L."/>
            <person name="Drake C.E."/>
            <person name="Hollomon J.M."/>
            <person name="Nadeau L.J."/>
            <person name="Nunn H.S."/>
            <person name="Stevenson B.S."/>
            <person name="Bojanowski C.L."/>
            <person name="Crookes-Goodson W.J."/>
        </authorList>
    </citation>
    <scope>NUCLEOTIDE SEQUENCE [LARGE SCALE GENOMIC DNA]</scope>
    <source>
        <strain evidence="10 11">D216</strain>
    </source>
</reference>
<evidence type="ECO:0000256" key="8">
    <source>
        <dbReference type="SAM" id="Phobius"/>
    </source>
</evidence>
<dbReference type="InterPro" id="IPR011701">
    <property type="entry name" value="MFS"/>
</dbReference>
<keyword evidence="4 8" id="KW-0812">Transmembrane</keyword>
<protein>
    <recommendedName>
        <fullName evidence="9">Major facilitator superfamily (MFS) profile domain-containing protein</fullName>
    </recommendedName>
</protein>
<accession>A0A507AK29</accession>
<feature type="transmembrane region" description="Helical" evidence="8">
    <location>
        <begin position="327"/>
        <end position="350"/>
    </location>
</feature>
<comment type="caution">
    <text evidence="10">The sequence shown here is derived from an EMBL/GenBank/DDBJ whole genome shotgun (WGS) entry which is preliminary data.</text>
</comment>
<feature type="transmembrane region" description="Helical" evidence="8">
    <location>
        <begin position="253"/>
        <end position="273"/>
    </location>
</feature>
<keyword evidence="6 8" id="KW-0472">Membrane</keyword>
<dbReference type="Pfam" id="PF07690">
    <property type="entry name" value="MFS_1"/>
    <property type="match status" value="1"/>
</dbReference>
<dbReference type="GeneID" id="41978241"/>
<evidence type="ECO:0000259" key="9">
    <source>
        <dbReference type="PROSITE" id="PS50850"/>
    </source>
</evidence>
<feature type="transmembrane region" description="Helical" evidence="8">
    <location>
        <begin position="123"/>
        <end position="143"/>
    </location>
</feature>
<comment type="subcellular location">
    <subcellularLocation>
        <location evidence="1">Membrane</location>
        <topology evidence="1">Multi-pass membrane protein</topology>
    </subcellularLocation>
</comment>
<sequence>MAQIEVENMSVDSPQQPTHEKRTTGIPSDSDTLELEPTPVGVTEEKHTRQIRGLRWLIICVAIYITCFLYGLDTTIAADVQGPVVEAFGHVEQLTWLGAGFPLGSVVAILPVGALYNMFNTRWIFLVSVITFEVGSALCGGAPTMDALIVGRVIAGAGGNGIYLGSLYYYALLTTPEERGFYMALIGFWWGVGAILGPVIGGAFAVSAATWRWAFYINLVLGAVSAPAYLLCLPSHHPIQGVSIRARLGRLDWAGFLLGAGVWTSFLLALTMAGGQWPWKDGRTIATFVVFGVALGLYAVQQSIPLFTTVENRSYPVQLLRQRTQVLLYITTAAGITSLYVTVYFVPLYFQFVSGDSALVAAVRLLPFLVVCITINLASGYFLSTIKVYMFMYVISSIFITIGGALLMVYLHPETPSGTVYGLMVVIALGTGLAMLSGFAVTTLTLPTKDAGSGLVLQSIAQIGSQVIALAIAGQIFRSTAFRNLSSILAGKGFSDSDIQNAVAGASSDLFDKLEGKLRLEAISAITRAIQTTFVLVPVAGGVMLLAGLCMKREKLFGHGRGSLSVHTGA</sequence>